<sequence length="725" mass="76524">MAANNLLLVGAAAPREAEAGDGAAESKIAAALGTLGLAAVSTATALAAAFEPAVTGGFAANTYYNLALAVTFLAGVTLIGALVWVSDKPAARRRAAGKKLLYAAIPPLVATRHRRRSIGGGAALDLETRNVIARCNSSGDLYPFYPPATSTHALLAAPTSLWHRRLDDCSHYIWTFPLRLKSDTFSTIANFFAHVKTQFGTTIKSVQCDNGREFDNSPARTFFLSHGVAFRMSCPYTSQQNGRAERSLRTLNNILRSLLFQACLPPVYWVEALHTATLLVNRIPTKTLSSSTPYFHLYSTQPTYDHLRVFGCACYPNMSSTAPHKLAPRSSLCVFLGYSSEHKGYRCLELGSNRIITSRHVVFDESFFPFADMSTSPMASSALDIFLDDNELTAQPPRAKFVHAGTSSAARGAVEPSTPPPAPSSIGPRSPATLAGPEAGPHGGSPAGAATSQPGAISPARTAAPSAATSTTRAVTSAPRAATSGTTPSLSPLAGTAAPPPRAEVAASSTAATGRTLATRPVSIAPVDNAHSMRTRGKAGMAQPVDRLNLHAAPLSPVPRSVREALSDPNWRAAMQAEFDALLANDTWSLGHDGGAEHDPPKRPAAAAGFAGVGHPQCGPDLHHSGEEDNHERKVVGDCVALEELAMISWLVNKCTYSHGESDEAHSIELLPHGAELLFAGVLGFVRCANLKIVAVGLHRRLQVGSIDLQHRSSQLTNCVTQLKA</sequence>
<dbReference type="InterPro" id="IPR039537">
    <property type="entry name" value="Retrotran_Ty1/copia-like"/>
</dbReference>
<keyword evidence="2" id="KW-0812">Transmembrane</keyword>
<protein>
    <submittedName>
        <fullName evidence="4">Os01g0146700 protein</fullName>
    </submittedName>
</protein>
<dbReference type="Pfam" id="PF25597">
    <property type="entry name" value="SH3_retrovirus"/>
    <property type="match status" value="1"/>
</dbReference>
<dbReference type="InterPro" id="IPR057670">
    <property type="entry name" value="SH3_retrovirus"/>
</dbReference>
<keyword evidence="2" id="KW-0472">Membrane</keyword>
<dbReference type="InterPro" id="IPR012337">
    <property type="entry name" value="RNaseH-like_sf"/>
</dbReference>
<reference evidence="4 5" key="1">
    <citation type="journal article" date="2005" name="Nature">
        <title>The map-based sequence of the rice genome.</title>
        <authorList>
            <consortium name="International rice genome sequencing project (IRGSP)"/>
            <person name="Matsumoto T."/>
            <person name="Wu J."/>
            <person name="Kanamori H."/>
            <person name="Katayose Y."/>
            <person name="Fujisawa M."/>
            <person name="Namiki N."/>
            <person name="Mizuno H."/>
            <person name="Yamamoto K."/>
            <person name="Antonio B.A."/>
            <person name="Baba T."/>
            <person name="Sakata K."/>
            <person name="Nagamura Y."/>
            <person name="Aoki H."/>
            <person name="Arikawa K."/>
            <person name="Arita K."/>
            <person name="Bito T."/>
            <person name="Chiden Y."/>
            <person name="Fujitsuka N."/>
            <person name="Fukunaka R."/>
            <person name="Hamada M."/>
            <person name="Harada C."/>
            <person name="Hayashi A."/>
            <person name="Hijishita S."/>
            <person name="Honda M."/>
            <person name="Hosokawa S."/>
            <person name="Ichikawa Y."/>
            <person name="Idonuma A."/>
            <person name="Iijima M."/>
            <person name="Ikeda M."/>
            <person name="Ikeno M."/>
            <person name="Ito K."/>
            <person name="Ito S."/>
            <person name="Ito T."/>
            <person name="Ito Y."/>
            <person name="Ito Y."/>
            <person name="Iwabuchi A."/>
            <person name="Kamiya K."/>
            <person name="Karasawa W."/>
            <person name="Kurita K."/>
            <person name="Katagiri S."/>
            <person name="Kikuta A."/>
            <person name="Kobayashi H."/>
            <person name="Kobayashi N."/>
            <person name="Machita K."/>
            <person name="Maehara T."/>
            <person name="Masukawa M."/>
            <person name="Mizubayashi T."/>
            <person name="Mukai Y."/>
            <person name="Nagasaki H."/>
            <person name="Nagata Y."/>
            <person name="Naito S."/>
            <person name="Nakashima M."/>
            <person name="Nakama Y."/>
            <person name="Nakamichi Y."/>
            <person name="Nakamura M."/>
            <person name="Meguro A."/>
            <person name="Negishi M."/>
            <person name="Ohta I."/>
            <person name="Ohta T."/>
            <person name="Okamoto M."/>
            <person name="Ono N."/>
            <person name="Saji S."/>
            <person name="Sakaguchi M."/>
            <person name="Sakai K."/>
            <person name="Shibata M."/>
            <person name="Shimokawa T."/>
            <person name="Song J."/>
            <person name="Takazaki Y."/>
            <person name="Terasawa K."/>
            <person name="Tsugane M."/>
            <person name="Tsuji K."/>
            <person name="Ueda S."/>
            <person name="Waki K."/>
            <person name="Yamagata H."/>
            <person name="Yamamoto M."/>
            <person name="Yamamoto S."/>
            <person name="Yamane H."/>
            <person name="Yoshiki S."/>
            <person name="Yoshihara R."/>
            <person name="Yukawa K."/>
            <person name="Zhong H."/>
            <person name="Yano M."/>
            <person name="Yuan Q."/>
            <person name="Ouyang S."/>
            <person name="Liu J."/>
            <person name="Jones K.M."/>
            <person name="Gansberger K."/>
            <person name="Moffat K."/>
            <person name="Hill J."/>
            <person name="Bera J."/>
            <person name="Fadrosh D."/>
            <person name="Jin S."/>
            <person name="Johri S."/>
            <person name="Kim M."/>
            <person name="Overton L."/>
            <person name="Reardon M."/>
            <person name="Tsitrin T."/>
            <person name="Vuong H."/>
            <person name="Weaver B."/>
            <person name="Ciecko A."/>
            <person name="Tallon L."/>
            <person name="Jackson J."/>
            <person name="Pai G."/>
            <person name="Aken S.V."/>
            <person name="Utterback T."/>
            <person name="Reidmuller S."/>
            <person name="Feldblyum T."/>
            <person name="Hsiao J."/>
            <person name="Zismann V."/>
            <person name="Iobst S."/>
            <person name="de Vazeille A.R."/>
            <person name="Buell C.R."/>
            <person name="Ying K."/>
            <person name="Li Y."/>
            <person name="Lu T."/>
            <person name="Huang Y."/>
            <person name="Zhao Q."/>
            <person name="Feng Q."/>
            <person name="Zhang L."/>
            <person name="Zhu J."/>
            <person name="Weng Q."/>
            <person name="Mu J."/>
            <person name="Lu Y."/>
            <person name="Fan D."/>
            <person name="Liu Y."/>
            <person name="Guan J."/>
            <person name="Zhang Y."/>
            <person name="Yu S."/>
            <person name="Liu X."/>
            <person name="Zhang Y."/>
            <person name="Hong G."/>
            <person name="Han B."/>
            <person name="Choisne N."/>
            <person name="Demange N."/>
            <person name="Orjeda G."/>
            <person name="Samain S."/>
            <person name="Cattolico L."/>
            <person name="Pelletier E."/>
            <person name="Couloux A."/>
            <person name="Segurens B."/>
            <person name="Wincker P."/>
            <person name="D'Hont A."/>
            <person name="Scarpelli C."/>
            <person name="Weissenbach J."/>
            <person name="Salanoubat M."/>
            <person name="Quetier F."/>
            <person name="Yu Y."/>
            <person name="Kim H.R."/>
            <person name="Rambo T."/>
            <person name="Currie J."/>
            <person name="Collura K."/>
            <person name="Luo M."/>
            <person name="Yang T."/>
            <person name="Ammiraju J.S.S."/>
            <person name="Engler F."/>
            <person name="Soderlund C."/>
            <person name="Wing R.A."/>
            <person name="Palmer L.E."/>
            <person name="de la Bastide M."/>
            <person name="Spiegel L."/>
            <person name="Nascimento L."/>
            <person name="Zutavern T."/>
            <person name="O'Shaughnessy A."/>
            <person name="Dike S."/>
            <person name="Dedhia N."/>
            <person name="Preston R."/>
            <person name="Balija V."/>
            <person name="McCombie W.R."/>
            <person name="Chow T."/>
            <person name="Chen H."/>
            <person name="Chung M."/>
            <person name="Chen C."/>
            <person name="Shaw J."/>
            <person name="Wu H."/>
            <person name="Hsiao K."/>
            <person name="Chao Y."/>
            <person name="Chu M."/>
            <person name="Cheng C."/>
            <person name="Hour A."/>
            <person name="Lee P."/>
            <person name="Lin S."/>
            <person name="Lin Y."/>
            <person name="Liou J."/>
            <person name="Liu S."/>
            <person name="Hsing Y."/>
            <person name="Raghuvanshi S."/>
            <person name="Mohanty A."/>
            <person name="Bharti A.K."/>
            <person name="Gaur A."/>
            <person name="Gupta V."/>
            <person name="Kumar D."/>
            <person name="Ravi V."/>
            <person name="Vij S."/>
            <person name="Kapur A."/>
            <person name="Khurana P."/>
            <person name="Khurana P."/>
            <person name="Khurana J.P."/>
            <person name="Tyagi A.K."/>
            <person name="Gaikwad K."/>
            <person name="Singh A."/>
            <person name="Dalal V."/>
            <person name="Srivastava S."/>
            <person name="Dixit A."/>
            <person name="Pal A.K."/>
            <person name="Ghazi I.A."/>
            <person name="Yadav M."/>
            <person name="Pandit A."/>
            <person name="Bhargava A."/>
            <person name="Sureshbabu K."/>
            <person name="Batra K."/>
            <person name="Sharma T.R."/>
            <person name="Mohapatra T."/>
            <person name="Singh N.K."/>
            <person name="Messing J."/>
            <person name="Nelson A.B."/>
            <person name="Fuks G."/>
            <person name="Kavchok S."/>
            <person name="Keizer G."/>
            <person name="Linton E."/>
            <person name="Llaca V."/>
            <person name="Song R."/>
            <person name="Tanyolac B."/>
            <person name="Young S."/>
            <person name="Ho-Il K."/>
            <person name="Hahn J.H."/>
            <person name="Sangsakoo G."/>
            <person name="Vanavichit A."/>
            <person name="de Mattos Luiz.A.T."/>
            <person name="Zimmer P.D."/>
            <person name="Malone G."/>
            <person name="Dellagostin O."/>
            <person name="de Oliveira A.C."/>
            <person name="Bevan M."/>
            <person name="Bancroft I."/>
            <person name="Minx P."/>
            <person name="Cordum H."/>
            <person name="Wilson R."/>
            <person name="Cheng Z."/>
            <person name="Jin W."/>
            <person name="Jiang J."/>
            <person name="Leong S.A."/>
            <person name="Iwama H."/>
            <person name="Gojobori T."/>
            <person name="Itoh T."/>
            <person name="Niimura Y."/>
            <person name="Fujii Y."/>
            <person name="Habara T."/>
            <person name="Sakai H."/>
            <person name="Sato Y."/>
            <person name="Wilson G."/>
            <person name="Kumar K."/>
            <person name="McCouch S."/>
            <person name="Juretic N."/>
            <person name="Hoen D."/>
            <person name="Wright S."/>
            <person name="Bruskiewich R."/>
            <person name="Bureau T."/>
            <person name="Miyao A."/>
            <person name="Hirochika H."/>
            <person name="Nishikawa T."/>
            <person name="Kadowaki K."/>
            <person name="Sugiura M."/>
            <person name="Burr B."/>
            <person name="Sasaki T."/>
        </authorList>
    </citation>
    <scope>NUCLEOTIDE SEQUENCE [LARGE SCALE GENOMIC DNA]</scope>
    <source>
        <strain evidence="5">cv. Nipponbare</strain>
    </source>
</reference>
<dbReference type="PROSITE" id="PS50994">
    <property type="entry name" value="INTEGRASE"/>
    <property type="match status" value="1"/>
</dbReference>
<evidence type="ECO:0000256" key="2">
    <source>
        <dbReference type="SAM" id="Phobius"/>
    </source>
</evidence>
<dbReference type="AlphaFoldDB" id="Q0JQQ4"/>
<dbReference type="InterPro" id="IPR036397">
    <property type="entry name" value="RNaseH_sf"/>
</dbReference>
<dbReference type="InterPro" id="IPR022149">
    <property type="entry name" value="DUF3681"/>
</dbReference>
<reference evidence="5" key="2">
    <citation type="journal article" date="2008" name="Nucleic Acids Res.">
        <title>The rice annotation project database (RAP-DB): 2008 update.</title>
        <authorList>
            <consortium name="The rice annotation project (RAP)"/>
        </authorList>
    </citation>
    <scope>GENOME REANNOTATION</scope>
    <source>
        <strain evidence="5">cv. Nipponbare</strain>
    </source>
</reference>
<evidence type="ECO:0000259" key="3">
    <source>
        <dbReference type="PROSITE" id="PS50994"/>
    </source>
</evidence>
<feature type="region of interest" description="Disordered" evidence="1">
    <location>
        <begin position="403"/>
        <end position="530"/>
    </location>
</feature>
<dbReference type="GO" id="GO:0003676">
    <property type="term" value="F:nucleic acid binding"/>
    <property type="evidence" value="ECO:0007669"/>
    <property type="project" value="InterPro"/>
</dbReference>
<dbReference type="EMBL" id="AP008207">
    <property type="protein sequence ID" value="BAF03924.2"/>
    <property type="molecule type" value="Genomic_DNA"/>
</dbReference>
<feature type="domain" description="Integrase catalytic" evidence="3">
    <location>
        <begin position="142"/>
        <end position="301"/>
    </location>
</feature>
<dbReference type="SUPFAM" id="SSF53098">
    <property type="entry name" value="Ribonuclease H-like"/>
    <property type="match status" value="1"/>
</dbReference>
<dbReference type="KEGG" id="dosa:Os01g0146700"/>
<evidence type="ECO:0000313" key="4">
    <source>
        <dbReference type="EMBL" id="BAF03924.2"/>
    </source>
</evidence>
<evidence type="ECO:0000256" key="1">
    <source>
        <dbReference type="SAM" id="MobiDB-lite"/>
    </source>
</evidence>
<dbReference type="Proteomes" id="UP000000763">
    <property type="component" value="Chromosome 1"/>
</dbReference>
<name>Q0JQQ4_ORYSJ</name>
<dbReference type="InterPro" id="IPR001584">
    <property type="entry name" value="Integrase_cat-core"/>
</dbReference>
<gene>
    <name evidence="4" type="ordered locus">Os01g0146700</name>
</gene>
<dbReference type="Pfam" id="PF12442">
    <property type="entry name" value="DUF3681"/>
    <property type="match status" value="1"/>
</dbReference>
<dbReference type="Gene3D" id="3.30.420.10">
    <property type="entry name" value="Ribonuclease H-like superfamily/Ribonuclease H"/>
    <property type="match status" value="1"/>
</dbReference>
<evidence type="ECO:0000313" key="5">
    <source>
        <dbReference type="Proteomes" id="UP000000763"/>
    </source>
</evidence>
<dbReference type="PANTHER" id="PTHR42648:SF26">
    <property type="entry name" value="INTEGRASE CATALYTIC DOMAIN-CONTAINING PROTEIN"/>
    <property type="match status" value="1"/>
</dbReference>
<accession>Q0JQQ4</accession>
<feature type="transmembrane region" description="Helical" evidence="2">
    <location>
        <begin position="29"/>
        <end position="50"/>
    </location>
</feature>
<dbReference type="PANTHER" id="PTHR42648">
    <property type="entry name" value="TRANSPOSASE, PUTATIVE-RELATED"/>
    <property type="match status" value="1"/>
</dbReference>
<proteinExistence type="predicted"/>
<feature type="compositionally biased region" description="Low complexity" evidence="1">
    <location>
        <begin position="458"/>
        <end position="484"/>
    </location>
</feature>
<dbReference type="GO" id="GO:0015074">
    <property type="term" value="P:DNA integration"/>
    <property type="evidence" value="ECO:0007669"/>
    <property type="project" value="InterPro"/>
</dbReference>
<organism evidence="4 5">
    <name type="scientific">Oryza sativa subsp. japonica</name>
    <name type="common">Rice</name>
    <dbReference type="NCBI Taxonomy" id="39947"/>
    <lineage>
        <taxon>Eukaryota</taxon>
        <taxon>Viridiplantae</taxon>
        <taxon>Streptophyta</taxon>
        <taxon>Embryophyta</taxon>
        <taxon>Tracheophyta</taxon>
        <taxon>Spermatophyta</taxon>
        <taxon>Magnoliopsida</taxon>
        <taxon>Liliopsida</taxon>
        <taxon>Poales</taxon>
        <taxon>Poaceae</taxon>
        <taxon>BOP clade</taxon>
        <taxon>Oryzoideae</taxon>
        <taxon>Oryzeae</taxon>
        <taxon>Oryzinae</taxon>
        <taxon>Oryza</taxon>
        <taxon>Oryza sativa</taxon>
    </lineage>
</organism>
<keyword evidence="2" id="KW-1133">Transmembrane helix</keyword>
<feature type="transmembrane region" description="Helical" evidence="2">
    <location>
        <begin position="62"/>
        <end position="85"/>
    </location>
</feature>